<evidence type="ECO:0000256" key="2">
    <source>
        <dbReference type="PROSITE-ProRule" id="PRU00708"/>
    </source>
</evidence>
<evidence type="ECO:0000313" key="4">
    <source>
        <dbReference type="EMBL" id="KAJ8988533.1"/>
    </source>
</evidence>
<comment type="caution">
    <text evidence="4">The sequence shown here is derived from an EMBL/GenBank/DDBJ whole genome shotgun (WGS) entry which is preliminary data.</text>
</comment>
<feature type="compositionally biased region" description="Basic and acidic residues" evidence="3">
    <location>
        <begin position="768"/>
        <end position="803"/>
    </location>
</feature>
<reference evidence="4" key="1">
    <citation type="submission" date="2023-01" db="EMBL/GenBank/DDBJ databases">
        <title>Exophiala dermititidis isolated from Cystic Fibrosis Patient.</title>
        <authorList>
            <person name="Kurbessoian T."/>
            <person name="Crocker A."/>
            <person name="Murante D."/>
            <person name="Hogan D.A."/>
            <person name="Stajich J.E."/>
        </authorList>
    </citation>
    <scope>NUCLEOTIDE SEQUENCE</scope>
    <source>
        <strain evidence="4">Ex8</strain>
    </source>
</reference>
<feature type="repeat" description="PPR" evidence="2">
    <location>
        <begin position="160"/>
        <end position="194"/>
    </location>
</feature>
<dbReference type="Gene3D" id="1.25.40.10">
    <property type="entry name" value="Tetratricopeptide repeat domain"/>
    <property type="match status" value="1"/>
</dbReference>
<dbReference type="NCBIfam" id="TIGR00756">
    <property type="entry name" value="PPR"/>
    <property type="match status" value="1"/>
</dbReference>
<dbReference type="Proteomes" id="UP001161757">
    <property type="component" value="Unassembled WGS sequence"/>
</dbReference>
<protein>
    <recommendedName>
        <fullName evidence="6">Pentatricopeptide repeat protein</fullName>
    </recommendedName>
</protein>
<evidence type="ECO:0000313" key="5">
    <source>
        <dbReference type="Proteomes" id="UP001161757"/>
    </source>
</evidence>
<dbReference type="AlphaFoldDB" id="A0AAN6ENR7"/>
<evidence type="ECO:0008006" key="6">
    <source>
        <dbReference type="Google" id="ProtNLM"/>
    </source>
</evidence>
<evidence type="ECO:0000256" key="3">
    <source>
        <dbReference type="SAM" id="MobiDB-lite"/>
    </source>
</evidence>
<feature type="compositionally biased region" description="Polar residues" evidence="3">
    <location>
        <begin position="731"/>
        <end position="741"/>
    </location>
</feature>
<feature type="compositionally biased region" description="Polar residues" evidence="3">
    <location>
        <begin position="815"/>
        <end position="835"/>
    </location>
</feature>
<dbReference type="InterPro" id="IPR011990">
    <property type="entry name" value="TPR-like_helical_dom_sf"/>
</dbReference>
<feature type="compositionally biased region" description="Acidic residues" evidence="3">
    <location>
        <begin position="375"/>
        <end position="387"/>
    </location>
</feature>
<feature type="compositionally biased region" description="Acidic residues" evidence="3">
    <location>
        <begin position="742"/>
        <end position="753"/>
    </location>
</feature>
<dbReference type="EMBL" id="JAJGCB010000018">
    <property type="protein sequence ID" value="KAJ8988533.1"/>
    <property type="molecule type" value="Genomic_DNA"/>
</dbReference>
<accession>A0AAN6ENR7</accession>
<feature type="region of interest" description="Disordered" evidence="3">
    <location>
        <begin position="369"/>
        <end position="413"/>
    </location>
</feature>
<gene>
    <name evidence="4" type="ORF">HRR80_007557</name>
</gene>
<dbReference type="Pfam" id="PF13041">
    <property type="entry name" value="PPR_2"/>
    <property type="match status" value="1"/>
</dbReference>
<dbReference type="InterPro" id="IPR002885">
    <property type="entry name" value="PPR_rpt"/>
</dbReference>
<feature type="compositionally biased region" description="Basic and acidic residues" evidence="3">
    <location>
        <begin position="846"/>
        <end position="864"/>
    </location>
</feature>
<name>A0AAN6ENR7_EXODE</name>
<dbReference type="InterPro" id="IPR051222">
    <property type="entry name" value="PPR/CCM1_RNA-binding"/>
</dbReference>
<dbReference type="PROSITE" id="PS51375">
    <property type="entry name" value="PPR"/>
    <property type="match status" value="1"/>
</dbReference>
<proteinExistence type="predicted"/>
<sequence length="864" mass="97287">MFSCSLCVRRALQSLAPSPSASATRLTVSSLPSIVLPTTNISRSHATLQSIQKGHHRRSLYKALRQKKDVRVGKLSRAGSVPARARRRDVLAREENRGRLITDSTGRNLDRAMRLEAKYLVDPLKLAQSVVEKLRDDDFDAAMSLVRASEKSRDGMPVDNIVSWNHIIDWLMSKGEPSMAWKVYNEMKKRGHKPDAHTYTIMLKGYRENIKKPNAVKQAVAVYDSIFAANSNVTPTTIHTNAVLSVCARANDIDSLWRIAGRLPDKGPGAPDHITFTTILQAINAEVRARAIEMGSRNGPSYDPQPLFEQAVSDARKLWVDITARWRKGDLQLDEALVCAMGRLLMLSTDPKAHEDILNLVQQTMNISKNPDASEAPDSDTVAEDSDTTAASGERQASPGSSQSLAKPVSYLPQRGSAPTSIYATPGRNTLSMLLETTTALRYLRQGKYYWDLLTSPEGPYKIVPDHQNIMTYLRLLRVSRASQATLDVLRQPRPKEIQDRLMVRGTFFIAMSTCLRDKNNPNVFEIANRILDLMQGNAEAADQTPSTEVEGQKLRMSPKVLTKYLELALATTNGLNGARLNKTKDGDLDFERDPRKNNTLRALRRLAPDMLNVKRLLKLHITELEQHAAVKSRTPTVQKLLAKRELTHLRVSETIEELVEFLRILIRAHDKILMVNERLEDDGMGPLDKEILSECWSQKRKLSAFISKINNARGIPNESQRVPHERERTQGLSDRPTSTEAVEEDDEFEDEPGASLDAAVPNQRTKTIKEIRKAQKKQEKTREESRLSRRQKRELEKEERIRKQFPPSMLKPKPTQSSNVHQQSRGRNTSSLSRGYSGWGGEFEALAREQGQGEKTEFVDLRS</sequence>
<dbReference type="PANTHER" id="PTHR47942">
    <property type="entry name" value="TETRATRICOPEPTIDE REPEAT (TPR)-LIKE SUPERFAMILY PROTEIN-RELATED"/>
    <property type="match status" value="1"/>
</dbReference>
<evidence type="ECO:0000256" key="1">
    <source>
        <dbReference type="ARBA" id="ARBA00022737"/>
    </source>
</evidence>
<keyword evidence="1" id="KW-0677">Repeat</keyword>
<dbReference type="PANTHER" id="PTHR47942:SF105">
    <property type="entry name" value="ATPASE EXPRESSION PROTEIN 3"/>
    <property type="match status" value="1"/>
</dbReference>
<organism evidence="4 5">
    <name type="scientific">Exophiala dermatitidis</name>
    <name type="common">Black yeast-like fungus</name>
    <name type="synonym">Wangiella dermatitidis</name>
    <dbReference type="NCBI Taxonomy" id="5970"/>
    <lineage>
        <taxon>Eukaryota</taxon>
        <taxon>Fungi</taxon>
        <taxon>Dikarya</taxon>
        <taxon>Ascomycota</taxon>
        <taxon>Pezizomycotina</taxon>
        <taxon>Eurotiomycetes</taxon>
        <taxon>Chaetothyriomycetidae</taxon>
        <taxon>Chaetothyriales</taxon>
        <taxon>Herpotrichiellaceae</taxon>
        <taxon>Exophiala</taxon>
    </lineage>
</organism>
<feature type="region of interest" description="Disordered" evidence="3">
    <location>
        <begin position="715"/>
        <end position="864"/>
    </location>
</feature>